<proteinExistence type="predicted"/>
<sequence>MRRRIATVGTLVRKVAGSVAVVAACAGLSAFATFGGFTTENTDFPRSSVVEPP</sequence>
<dbReference type="PROSITE" id="PS51257">
    <property type="entry name" value="PROKAR_LIPOPROTEIN"/>
    <property type="match status" value="1"/>
</dbReference>
<name>A0A4Q7Y1T8_9ACTN</name>
<protein>
    <submittedName>
        <fullName evidence="2">Uncharacterized protein</fullName>
    </submittedName>
</protein>
<keyword evidence="1" id="KW-0732">Signal</keyword>
<evidence type="ECO:0000256" key="1">
    <source>
        <dbReference type="SAM" id="SignalP"/>
    </source>
</evidence>
<dbReference type="EMBL" id="SHKV01000001">
    <property type="protein sequence ID" value="RZU30757.1"/>
    <property type="molecule type" value="Genomic_DNA"/>
</dbReference>
<comment type="caution">
    <text evidence="2">The sequence shown here is derived from an EMBL/GenBank/DDBJ whole genome shotgun (WGS) entry which is preliminary data.</text>
</comment>
<dbReference type="RefSeq" id="WP_158657496.1">
    <property type="nucleotide sequence ID" value="NZ_POQT01000004.1"/>
</dbReference>
<feature type="chain" id="PRO_5020942271" evidence="1">
    <location>
        <begin position="33"/>
        <end position="53"/>
    </location>
</feature>
<dbReference type="AlphaFoldDB" id="A0A4Q7Y1T8"/>
<accession>A0A4Q7Y1T8</accession>
<feature type="signal peptide" evidence="1">
    <location>
        <begin position="1"/>
        <end position="32"/>
    </location>
</feature>
<keyword evidence="3" id="KW-1185">Reference proteome</keyword>
<evidence type="ECO:0000313" key="3">
    <source>
        <dbReference type="Proteomes" id="UP000292507"/>
    </source>
</evidence>
<evidence type="ECO:0000313" key="2">
    <source>
        <dbReference type="EMBL" id="RZU30757.1"/>
    </source>
</evidence>
<reference evidence="2 3" key="1">
    <citation type="submission" date="2019-02" db="EMBL/GenBank/DDBJ databases">
        <title>Sequencing the genomes of 1000 actinobacteria strains.</title>
        <authorList>
            <person name="Klenk H.-P."/>
        </authorList>
    </citation>
    <scope>NUCLEOTIDE SEQUENCE [LARGE SCALE GENOMIC DNA]</scope>
    <source>
        <strain evidence="2 3">DSM 44509</strain>
    </source>
</reference>
<gene>
    <name evidence="2" type="ORF">BKA19_0383</name>
</gene>
<dbReference type="Proteomes" id="UP000292507">
    <property type="component" value="Unassembled WGS sequence"/>
</dbReference>
<organism evidence="2 3">
    <name type="scientific">Blastococcus saxobsidens</name>
    <dbReference type="NCBI Taxonomy" id="138336"/>
    <lineage>
        <taxon>Bacteria</taxon>
        <taxon>Bacillati</taxon>
        <taxon>Actinomycetota</taxon>
        <taxon>Actinomycetes</taxon>
        <taxon>Geodermatophilales</taxon>
        <taxon>Geodermatophilaceae</taxon>
        <taxon>Blastococcus</taxon>
    </lineage>
</organism>